<evidence type="ECO:0000313" key="10">
    <source>
        <dbReference type="Proteomes" id="UP001139410"/>
    </source>
</evidence>
<feature type="transmembrane region" description="Helical" evidence="8">
    <location>
        <begin position="123"/>
        <end position="141"/>
    </location>
</feature>
<feature type="transmembrane region" description="Helical" evidence="8">
    <location>
        <begin position="284"/>
        <end position="305"/>
    </location>
</feature>
<accession>A0A9X1TWX3</accession>
<keyword evidence="2" id="KW-1003">Cell membrane</keyword>
<evidence type="ECO:0000256" key="2">
    <source>
        <dbReference type="ARBA" id="ARBA00022475"/>
    </source>
</evidence>
<gene>
    <name evidence="9" type="ORF">LVY65_05520</name>
</gene>
<feature type="transmembrane region" description="Helical" evidence="8">
    <location>
        <begin position="325"/>
        <end position="343"/>
    </location>
</feature>
<evidence type="ECO:0000256" key="4">
    <source>
        <dbReference type="ARBA" id="ARBA00022679"/>
    </source>
</evidence>
<evidence type="ECO:0008006" key="11">
    <source>
        <dbReference type="Google" id="ProtNLM"/>
    </source>
</evidence>
<organism evidence="9 10">
    <name type="scientific">Sphingomonas cremea</name>
    <dbReference type="NCBI Taxonomy" id="2904799"/>
    <lineage>
        <taxon>Bacteria</taxon>
        <taxon>Pseudomonadati</taxon>
        <taxon>Pseudomonadota</taxon>
        <taxon>Alphaproteobacteria</taxon>
        <taxon>Sphingomonadales</taxon>
        <taxon>Sphingomonadaceae</taxon>
        <taxon>Sphingomonas</taxon>
    </lineage>
</organism>
<evidence type="ECO:0000313" key="9">
    <source>
        <dbReference type="EMBL" id="MCF2514525.1"/>
    </source>
</evidence>
<name>A0A9X1TWX3_9SPHN</name>
<protein>
    <recommendedName>
        <fullName evidence="11">Glycosyltransferase RgtA/B/C/D-like domain-containing protein</fullName>
    </recommendedName>
</protein>
<dbReference type="InterPro" id="IPR050297">
    <property type="entry name" value="LipidA_mod_glycosyltrf_83"/>
</dbReference>
<evidence type="ECO:0000256" key="8">
    <source>
        <dbReference type="SAM" id="Phobius"/>
    </source>
</evidence>
<dbReference type="PANTHER" id="PTHR33908:SF11">
    <property type="entry name" value="MEMBRANE PROTEIN"/>
    <property type="match status" value="1"/>
</dbReference>
<dbReference type="GO" id="GO:0005886">
    <property type="term" value="C:plasma membrane"/>
    <property type="evidence" value="ECO:0007669"/>
    <property type="project" value="UniProtKB-SubCell"/>
</dbReference>
<keyword evidence="4" id="KW-0808">Transferase</keyword>
<feature type="transmembrane region" description="Helical" evidence="8">
    <location>
        <begin position="153"/>
        <end position="183"/>
    </location>
</feature>
<dbReference type="PANTHER" id="PTHR33908">
    <property type="entry name" value="MANNOSYLTRANSFERASE YKCB-RELATED"/>
    <property type="match status" value="1"/>
</dbReference>
<evidence type="ECO:0000256" key="5">
    <source>
        <dbReference type="ARBA" id="ARBA00022692"/>
    </source>
</evidence>
<dbReference type="AlphaFoldDB" id="A0A9X1TWX3"/>
<dbReference type="GO" id="GO:0009103">
    <property type="term" value="P:lipopolysaccharide biosynthetic process"/>
    <property type="evidence" value="ECO:0007669"/>
    <property type="project" value="UniProtKB-ARBA"/>
</dbReference>
<feature type="transmembrane region" description="Helical" evidence="8">
    <location>
        <begin position="99"/>
        <end position="116"/>
    </location>
</feature>
<feature type="transmembrane region" description="Helical" evidence="8">
    <location>
        <begin position="69"/>
        <end position="87"/>
    </location>
</feature>
<feature type="transmembrane region" description="Helical" evidence="8">
    <location>
        <begin position="195"/>
        <end position="218"/>
    </location>
</feature>
<proteinExistence type="predicted"/>
<keyword evidence="6 8" id="KW-1133">Transmembrane helix</keyword>
<evidence type="ECO:0000256" key="7">
    <source>
        <dbReference type="ARBA" id="ARBA00023136"/>
    </source>
</evidence>
<feature type="transmembrane region" description="Helical" evidence="8">
    <location>
        <begin position="250"/>
        <end position="272"/>
    </location>
</feature>
<evidence type="ECO:0000256" key="1">
    <source>
        <dbReference type="ARBA" id="ARBA00004651"/>
    </source>
</evidence>
<keyword evidence="7 8" id="KW-0472">Membrane</keyword>
<dbReference type="Proteomes" id="UP001139410">
    <property type="component" value="Unassembled WGS sequence"/>
</dbReference>
<dbReference type="EMBL" id="JAKFGM010000001">
    <property type="protein sequence ID" value="MCF2514525.1"/>
    <property type="molecule type" value="Genomic_DNA"/>
</dbReference>
<evidence type="ECO:0000256" key="6">
    <source>
        <dbReference type="ARBA" id="ARBA00022989"/>
    </source>
</evidence>
<keyword evidence="3" id="KW-0328">Glycosyltransferase</keyword>
<keyword evidence="10" id="KW-1185">Reference proteome</keyword>
<dbReference type="GO" id="GO:0016763">
    <property type="term" value="F:pentosyltransferase activity"/>
    <property type="evidence" value="ECO:0007669"/>
    <property type="project" value="TreeGrafter"/>
</dbReference>
<evidence type="ECO:0000256" key="3">
    <source>
        <dbReference type="ARBA" id="ARBA00022676"/>
    </source>
</evidence>
<comment type="caution">
    <text evidence="9">The sequence shown here is derived from an EMBL/GenBank/DDBJ whole genome shotgun (WGS) entry which is preliminary data.</text>
</comment>
<dbReference type="RefSeq" id="WP_235066984.1">
    <property type="nucleotide sequence ID" value="NZ_JAKFGM010000001.1"/>
</dbReference>
<keyword evidence="5 8" id="KW-0812">Transmembrane</keyword>
<comment type="subcellular location">
    <subcellularLocation>
        <location evidence="1">Cell membrane</location>
        <topology evidence="1">Multi-pass membrane protein</topology>
    </subcellularLocation>
</comment>
<reference evidence="9" key="1">
    <citation type="submission" date="2022-01" db="EMBL/GenBank/DDBJ databases">
        <authorList>
            <person name="Jo J.-H."/>
            <person name="Im W.-T."/>
        </authorList>
    </citation>
    <scope>NUCLEOTIDE SEQUENCE</scope>
    <source>
        <strain evidence="9">G124</strain>
    </source>
</reference>
<sequence length="480" mass="51515">MALLLILITAFATRAVTFGNPLVDMDDQFYWLVGRSMWHGIWPILDIWDRKPVGLFLLYGAFAGVDRSILAVQIAATLFAAGTAIFVRAASLRIASPRSALLAAFTYLLTLPLFGGQSGQSPVFYNLFMAAAGLLLLASSTNVDASVVRRRAVAAMALCGAALVIKQVSVAEGVFFGLAFLFLLHRAGERMARNIAMAATMIVVALLPTILGVALFAAHGEDAVATYVQASYLSIFAKTSGADRSALAGVGYLVLFGGPLLLAAGIGAVAGWKESKASLAHRLAAMWVAAAFVGYLLIPNFFPHYALPMLVPLSIMAARAYDQKIGLPLFVALVASSIISGRLTDWGANRRAAADFRRIAATVQDRRHGGCLYVANGPVGLYAAVPACRLTTYLFPYHLTLATEASSIGVDQQTEIARIFAARPAIVVTQDDKRPKQSAAVRDLLDRELLANYREIAHVPADGAVEIRTLHIWQRRDLAR</sequence>